<evidence type="ECO:0000313" key="7">
    <source>
        <dbReference type="Proteomes" id="UP000017819"/>
    </source>
</evidence>
<keyword evidence="2" id="KW-0805">Transcription regulation</keyword>
<dbReference type="PANTHER" id="PTHR30537:SF74">
    <property type="entry name" value="HTH-TYPE TRANSCRIPTIONAL REGULATOR TRPI"/>
    <property type="match status" value="1"/>
</dbReference>
<dbReference type="InterPro" id="IPR005119">
    <property type="entry name" value="LysR_subst-bd"/>
</dbReference>
<dbReference type="FunFam" id="1.10.10.10:FF:000038">
    <property type="entry name" value="Glycine cleavage system transcriptional activator"/>
    <property type="match status" value="1"/>
</dbReference>
<dbReference type="Gene3D" id="1.10.10.10">
    <property type="entry name" value="Winged helix-like DNA-binding domain superfamily/Winged helix DNA-binding domain"/>
    <property type="match status" value="1"/>
</dbReference>
<dbReference type="CDD" id="cd08432">
    <property type="entry name" value="PBP2_GcdR_TrpI_HvrB_AmpR_like"/>
    <property type="match status" value="1"/>
</dbReference>
<dbReference type="InterPro" id="IPR036388">
    <property type="entry name" value="WH-like_DNA-bd_sf"/>
</dbReference>
<dbReference type="STRING" id="631454.N177_3993"/>
<evidence type="ECO:0000313" key="6">
    <source>
        <dbReference type="EMBL" id="ESR22856.1"/>
    </source>
</evidence>
<gene>
    <name evidence="6" type="ORF">N177_3993</name>
</gene>
<dbReference type="EMBL" id="AWXZ01000040">
    <property type="protein sequence ID" value="ESR22856.1"/>
    <property type="molecule type" value="Genomic_DNA"/>
</dbReference>
<dbReference type="InterPro" id="IPR000847">
    <property type="entry name" value="LysR_HTH_N"/>
</dbReference>
<dbReference type="eggNOG" id="COG0583">
    <property type="taxonomic scope" value="Bacteria"/>
</dbReference>
<evidence type="ECO:0000256" key="4">
    <source>
        <dbReference type="ARBA" id="ARBA00023163"/>
    </source>
</evidence>
<dbReference type="AlphaFoldDB" id="V4R9H9"/>
<dbReference type="RefSeq" id="WP_023434102.1">
    <property type="nucleotide sequence ID" value="NZ_AWXZ01000040.1"/>
</dbReference>
<dbReference type="Gene3D" id="3.40.190.10">
    <property type="entry name" value="Periplasmic binding protein-like II"/>
    <property type="match status" value="2"/>
</dbReference>
<evidence type="ECO:0000256" key="3">
    <source>
        <dbReference type="ARBA" id="ARBA00023125"/>
    </source>
</evidence>
<dbReference type="SUPFAM" id="SSF53850">
    <property type="entry name" value="Periplasmic binding protein-like II"/>
    <property type="match status" value="1"/>
</dbReference>
<dbReference type="GO" id="GO:0043565">
    <property type="term" value="F:sequence-specific DNA binding"/>
    <property type="evidence" value="ECO:0007669"/>
    <property type="project" value="TreeGrafter"/>
</dbReference>
<evidence type="ECO:0000256" key="1">
    <source>
        <dbReference type="ARBA" id="ARBA00009437"/>
    </source>
</evidence>
<protein>
    <submittedName>
        <fullName evidence="6">LysR family regulatory protein</fullName>
    </submittedName>
</protein>
<dbReference type="SUPFAM" id="SSF46785">
    <property type="entry name" value="Winged helix' DNA-binding domain"/>
    <property type="match status" value="1"/>
</dbReference>
<accession>V4R9H9</accession>
<reference evidence="6 7" key="1">
    <citation type="journal article" date="2014" name="Genome Announc.">
        <title>Draft Genome Sequence of Lutibaculum baratangense Strain AMV1T, Isolated from a Mud Volcano in Andamans, India.</title>
        <authorList>
            <person name="Singh A."/>
            <person name="Sreenivas A."/>
            <person name="Sathyanarayana Reddy G."/>
            <person name="Pinnaka A.K."/>
            <person name="Shivaji S."/>
        </authorList>
    </citation>
    <scope>NUCLEOTIDE SEQUENCE [LARGE SCALE GENOMIC DNA]</scope>
    <source>
        <strain evidence="6 7">AMV1</strain>
    </source>
</reference>
<keyword evidence="7" id="KW-1185">Reference proteome</keyword>
<dbReference type="GO" id="GO:0006351">
    <property type="term" value="P:DNA-templated transcription"/>
    <property type="evidence" value="ECO:0007669"/>
    <property type="project" value="TreeGrafter"/>
</dbReference>
<name>V4R9H9_9HYPH</name>
<evidence type="ECO:0000256" key="2">
    <source>
        <dbReference type="ARBA" id="ARBA00023015"/>
    </source>
</evidence>
<dbReference type="PANTHER" id="PTHR30537">
    <property type="entry name" value="HTH-TYPE TRANSCRIPTIONAL REGULATOR"/>
    <property type="match status" value="1"/>
</dbReference>
<dbReference type="PRINTS" id="PR00039">
    <property type="entry name" value="HTHLYSR"/>
</dbReference>
<evidence type="ECO:0000259" key="5">
    <source>
        <dbReference type="PROSITE" id="PS50931"/>
    </source>
</evidence>
<dbReference type="PROSITE" id="PS50931">
    <property type="entry name" value="HTH_LYSR"/>
    <property type="match status" value="1"/>
</dbReference>
<dbReference type="Pfam" id="PF00126">
    <property type="entry name" value="HTH_1"/>
    <property type="match status" value="1"/>
</dbReference>
<dbReference type="OrthoDB" id="9793571at2"/>
<dbReference type="GO" id="GO:0003700">
    <property type="term" value="F:DNA-binding transcription factor activity"/>
    <property type="evidence" value="ECO:0007669"/>
    <property type="project" value="InterPro"/>
</dbReference>
<keyword evidence="4" id="KW-0804">Transcription</keyword>
<dbReference type="Pfam" id="PF03466">
    <property type="entry name" value="LysR_substrate"/>
    <property type="match status" value="1"/>
</dbReference>
<dbReference type="Proteomes" id="UP000017819">
    <property type="component" value="Unassembled WGS sequence"/>
</dbReference>
<organism evidence="6 7">
    <name type="scientific">Lutibaculum baratangense AMV1</name>
    <dbReference type="NCBI Taxonomy" id="631454"/>
    <lineage>
        <taxon>Bacteria</taxon>
        <taxon>Pseudomonadati</taxon>
        <taxon>Pseudomonadota</taxon>
        <taxon>Alphaproteobacteria</taxon>
        <taxon>Hyphomicrobiales</taxon>
        <taxon>Tepidamorphaceae</taxon>
        <taxon>Lutibaculum</taxon>
    </lineage>
</organism>
<sequence length="304" mass="34288">MASLRRRLPPLNALLTFEAAARHLNFTRAAEELLVTQAAVSRQVQHLEEHLGATLFERRHRQLELTGIGQRLARAVAIGFEHVAQAADEIVEERTRADVTVSSSVTFASYWLMSRIANYRANYPDVDLHLVATAKTRDITRSGIDLAIRYGRGEWPGLRAHYLFDNDIFPVCAPRFLAEHGPIDTLAALRKATRLHMVQFDRNWVTWPSWFAEFGIDEPGEEGGLSFDNYMLLIHACIRGEGVALCGGRLAEDLIARGDLVRPLKSAIRSDRAFYLLEPDGIPARPAVRHFRDWLLGEARRGNE</sequence>
<comment type="caution">
    <text evidence="6">The sequence shown here is derived from an EMBL/GenBank/DDBJ whole genome shotgun (WGS) entry which is preliminary data.</text>
</comment>
<proteinExistence type="inferred from homology"/>
<comment type="similarity">
    <text evidence="1">Belongs to the LysR transcriptional regulatory family.</text>
</comment>
<keyword evidence="3" id="KW-0238">DNA-binding</keyword>
<feature type="domain" description="HTH lysR-type" evidence="5">
    <location>
        <begin position="9"/>
        <end position="66"/>
    </location>
</feature>
<dbReference type="InterPro" id="IPR058163">
    <property type="entry name" value="LysR-type_TF_proteobact-type"/>
</dbReference>
<dbReference type="InterPro" id="IPR036390">
    <property type="entry name" value="WH_DNA-bd_sf"/>
</dbReference>
<dbReference type="NCBIfam" id="NF008352">
    <property type="entry name" value="PRK11139.1"/>
    <property type="match status" value="1"/>
</dbReference>